<name>K0SUE6_THAOC</name>
<keyword evidence="3" id="KW-1185">Reference proteome</keyword>
<evidence type="ECO:0000313" key="3">
    <source>
        <dbReference type="Proteomes" id="UP000266841"/>
    </source>
</evidence>
<feature type="non-terminal residue" evidence="2">
    <location>
        <position position="1"/>
    </location>
</feature>
<comment type="caution">
    <text evidence="2">The sequence shown here is derived from an EMBL/GenBank/DDBJ whole genome shotgun (WGS) entry which is preliminary data.</text>
</comment>
<reference evidence="2 3" key="1">
    <citation type="journal article" date="2012" name="Genome Biol.">
        <title>Genome and low-iron response of an oceanic diatom adapted to chronic iron limitation.</title>
        <authorList>
            <person name="Lommer M."/>
            <person name="Specht M."/>
            <person name="Roy A.S."/>
            <person name="Kraemer L."/>
            <person name="Andreson R."/>
            <person name="Gutowska M.A."/>
            <person name="Wolf J."/>
            <person name="Bergner S.V."/>
            <person name="Schilhabel M.B."/>
            <person name="Klostermeier U.C."/>
            <person name="Beiko R.G."/>
            <person name="Rosenstiel P."/>
            <person name="Hippler M."/>
            <person name="Laroche J."/>
        </authorList>
    </citation>
    <scope>NUCLEOTIDE SEQUENCE [LARGE SCALE GENOMIC DNA]</scope>
    <source>
        <strain evidence="2 3">CCMP1005</strain>
    </source>
</reference>
<evidence type="ECO:0000313" key="2">
    <source>
        <dbReference type="EMBL" id="EJK64601.1"/>
    </source>
</evidence>
<feature type="compositionally biased region" description="Gly residues" evidence="1">
    <location>
        <begin position="102"/>
        <end position="113"/>
    </location>
</feature>
<dbReference type="EMBL" id="AGNL01017082">
    <property type="protein sequence ID" value="EJK64601.1"/>
    <property type="molecule type" value="Genomic_DNA"/>
</dbReference>
<proteinExistence type="predicted"/>
<organism evidence="2 3">
    <name type="scientific">Thalassiosira oceanica</name>
    <name type="common">Marine diatom</name>
    <dbReference type="NCBI Taxonomy" id="159749"/>
    <lineage>
        <taxon>Eukaryota</taxon>
        <taxon>Sar</taxon>
        <taxon>Stramenopiles</taxon>
        <taxon>Ochrophyta</taxon>
        <taxon>Bacillariophyta</taxon>
        <taxon>Coscinodiscophyceae</taxon>
        <taxon>Thalassiosirophycidae</taxon>
        <taxon>Thalassiosirales</taxon>
        <taxon>Thalassiosiraceae</taxon>
        <taxon>Thalassiosira</taxon>
    </lineage>
</organism>
<accession>K0SUE6</accession>
<dbReference type="Proteomes" id="UP000266841">
    <property type="component" value="Unassembled WGS sequence"/>
</dbReference>
<gene>
    <name evidence="2" type="ORF">THAOC_14649</name>
</gene>
<dbReference type="AlphaFoldDB" id="K0SUE6"/>
<protein>
    <submittedName>
        <fullName evidence="2">Uncharacterized protein</fullName>
    </submittedName>
</protein>
<sequence>APPGTAPGSRPRAARRETGASPCTRAAAPRSRCSRGSATTAGGVAVLAPGGRHRPGDVLDASLAEHLVAVEEGGAGVLDGVPEGGGRQIVHVPAASHEAAGEGEGGVHVAGGGGEHEYRLAGGHGSLDELT</sequence>
<evidence type="ECO:0000256" key="1">
    <source>
        <dbReference type="SAM" id="MobiDB-lite"/>
    </source>
</evidence>
<feature type="region of interest" description="Disordered" evidence="1">
    <location>
        <begin position="97"/>
        <end position="131"/>
    </location>
</feature>
<feature type="region of interest" description="Disordered" evidence="1">
    <location>
        <begin position="1"/>
        <end position="52"/>
    </location>
</feature>